<dbReference type="AlphaFoldDB" id="A0A5J4RCU8"/>
<accession>A0A5J4RCU8</accession>
<feature type="non-terminal residue" evidence="1">
    <location>
        <position position="20"/>
    </location>
</feature>
<organism evidence="1">
    <name type="scientific">termite gut metagenome</name>
    <dbReference type="NCBI Taxonomy" id="433724"/>
    <lineage>
        <taxon>unclassified sequences</taxon>
        <taxon>metagenomes</taxon>
        <taxon>organismal metagenomes</taxon>
    </lineage>
</organism>
<protein>
    <submittedName>
        <fullName evidence="1">Uncharacterized protein</fullName>
    </submittedName>
</protein>
<reference evidence="1" key="1">
    <citation type="submission" date="2019-03" db="EMBL/GenBank/DDBJ databases">
        <title>Single cell metagenomics reveals metabolic interactions within the superorganism composed of flagellate Streblomastix strix and complex community of Bacteroidetes bacteria on its surface.</title>
        <authorList>
            <person name="Treitli S.C."/>
            <person name="Kolisko M."/>
            <person name="Husnik F."/>
            <person name="Keeling P."/>
            <person name="Hampl V."/>
        </authorList>
    </citation>
    <scope>NUCLEOTIDE SEQUENCE</scope>
    <source>
        <strain evidence="1">STM</strain>
    </source>
</reference>
<gene>
    <name evidence="1" type="ORF">EZS27_019915</name>
</gene>
<name>A0A5J4RCU8_9ZZZZ</name>
<comment type="caution">
    <text evidence="1">The sequence shown here is derived from an EMBL/GenBank/DDBJ whole genome shotgun (WGS) entry which is preliminary data.</text>
</comment>
<proteinExistence type="predicted"/>
<evidence type="ECO:0000313" key="1">
    <source>
        <dbReference type="EMBL" id="KAA6331489.1"/>
    </source>
</evidence>
<sequence length="20" mass="2304">MTRICCEWEITPKPNKAGII</sequence>
<dbReference type="EMBL" id="SNRY01001366">
    <property type="protein sequence ID" value="KAA6331489.1"/>
    <property type="molecule type" value="Genomic_DNA"/>
</dbReference>